<dbReference type="GO" id="GO:0016567">
    <property type="term" value="P:protein ubiquitination"/>
    <property type="evidence" value="ECO:0007669"/>
    <property type="project" value="EnsemblFungi"/>
</dbReference>
<feature type="repeat" description="WD" evidence="3">
    <location>
        <begin position="405"/>
        <end position="445"/>
    </location>
</feature>
<reference evidence="6 8" key="1">
    <citation type="submission" date="2015-10" db="EMBL/GenBank/DDBJ databases">
        <title>Draft genomes sequences of Candida glabrata isolates 1A, 1B, 2A, 2B, 3A and 3B.</title>
        <authorList>
            <person name="Haavelsrud O.E."/>
            <person name="Gaustad P."/>
        </authorList>
    </citation>
    <scope>NUCLEOTIDE SEQUENCE [LARGE SCALE GENOMIC DNA]</scope>
    <source>
        <strain evidence="6">910700640</strain>
    </source>
</reference>
<dbReference type="EMBL" id="LLZZ01000020">
    <property type="protein sequence ID" value="KTB12551.1"/>
    <property type="molecule type" value="Genomic_DNA"/>
</dbReference>
<keyword evidence="2" id="KW-0677">Repeat</keyword>
<evidence type="ECO:0000256" key="1">
    <source>
        <dbReference type="ARBA" id="ARBA00022574"/>
    </source>
</evidence>
<sequence length="795" mass="87572">MKALEFPLAEIPIPFKYQLAAKRNRPLGNSKRRHDVDGGADRKRMKICLDDMQDGVGRTPSSLEVLVRATNTPNETDINDKSLCSTEDGTCDNISMLSAPPTAVVSNTSSNPAVSTIPPTSVDTTGANANVAVSTPSTVSNPKVTTGLVTSGSANESNVNNSMAVDTAAESGIMLDDGALPLSPIASTPGSASPILKSMDLIEEYKDKERAETERLLATIKASLGAVNMNHLIYSLLSGMHRSELSDISTLLRDNLKRDFVTSLPLEITLKILNKLPFESISNCLQVSKSWNRMINGTPALWKHLLLSESFVSKDSFDKKYPVENNKLDPPFDNDSRYRQDFLMNCSILQNWYNPDFIPQRTTLKGHMTSVVTCLQFEDNYVITGADDKMIRIYDSTTKKFLIELSGHDGGVWALKYAGNGILVSGSTDRSVRIWNIHLGKCTHVFKGHTSTVRCLDIVEHEGVKYIVTGSRDNTLHIWKLPQMSDSNIDEGMPNVYSNNGPLFFHSPEENPYFVGVLRGHIASVRTVSGHGRIVISGSYDNNLIVWDIIQMKCLYILMGHTDRIYSTIYDYKRNRCISASMDSTIKIWDLQNIWNNGECVNVTNATVPCTKITGPMMTLQGHTALVGLLKLSDKFLVSAAADGSLRGWDSSDYSRKFAYHHNNLSAITTFYMTDNILVSGSEGQFNIYNLRTGKLIHSNILNDADQIWSVNFKGNILVAAVEKDGQSFVEILDFSKKQVTFSSALHNENQVECVTDSSSSSLPSADLSTSLPDRPYSSGSTYSYSSNAIVSSSE</sequence>
<dbReference type="GO" id="GO:0043224">
    <property type="term" value="C:nuclear SCF ubiquitin ligase complex"/>
    <property type="evidence" value="ECO:0007669"/>
    <property type="project" value="EnsemblFungi"/>
</dbReference>
<dbReference type="VEuPathDB" id="FungiDB:GVI51_L02409"/>
<dbReference type="SMART" id="SM00256">
    <property type="entry name" value="FBOX"/>
    <property type="match status" value="1"/>
</dbReference>
<name>A0A0W0CNB8_CANGB</name>
<keyword evidence="6" id="KW-0131">Cell cycle</keyword>
<dbReference type="GO" id="GO:0051301">
    <property type="term" value="P:cell division"/>
    <property type="evidence" value="ECO:0007669"/>
    <property type="project" value="UniProtKB-KW"/>
</dbReference>
<dbReference type="Pfam" id="PF12937">
    <property type="entry name" value="F-box-like"/>
    <property type="match status" value="1"/>
</dbReference>
<dbReference type="PANTHER" id="PTHR22847">
    <property type="entry name" value="WD40 REPEAT PROTEIN"/>
    <property type="match status" value="1"/>
</dbReference>
<dbReference type="InterPro" id="IPR036047">
    <property type="entry name" value="F-box-like_dom_sf"/>
</dbReference>
<dbReference type="InterPro" id="IPR001810">
    <property type="entry name" value="F-box_dom"/>
</dbReference>
<dbReference type="InterPro" id="IPR020472">
    <property type="entry name" value="WD40_PAC1"/>
</dbReference>
<evidence type="ECO:0000256" key="2">
    <source>
        <dbReference type="ARBA" id="ARBA00022737"/>
    </source>
</evidence>
<dbReference type="GO" id="GO:0000082">
    <property type="term" value="P:G1/S transition of mitotic cell cycle"/>
    <property type="evidence" value="ECO:0007669"/>
    <property type="project" value="EnsemblFungi"/>
</dbReference>
<feature type="region of interest" description="Disordered" evidence="4">
    <location>
        <begin position="756"/>
        <end position="795"/>
    </location>
</feature>
<evidence type="ECO:0000256" key="4">
    <source>
        <dbReference type="SAM" id="MobiDB-lite"/>
    </source>
</evidence>
<dbReference type="VEuPathDB" id="FungiDB:B1J91_L02629g"/>
<dbReference type="VEuPathDB" id="FungiDB:CAGL0L02629g"/>
<evidence type="ECO:0000313" key="8">
    <source>
        <dbReference type="Proteomes" id="UP000054886"/>
    </source>
</evidence>
<gene>
    <name evidence="7" type="ORF">AO440_004463</name>
    <name evidence="6" type="ORF">AO440_004543</name>
</gene>
<dbReference type="GO" id="GO:0050815">
    <property type="term" value="F:phosphoserine residue binding"/>
    <property type="evidence" value="ECO:0007669"/>
    <property type="project" value="EnsemblFungi"/>
</dbReference>
<dbReference type="PRINTS" id="PR00320">
    <property type="entry name" value="GPROTEINBRPT"/>
</dbReference>
<feature type="repeat" description="WD" evidence="3">
    <location>
        <begin position="518"/>
        <end position="557"/>
    </location>
</feature>
<keyword evidence="1 3" id="KW-0853">WD repeat</keyword>
<dbReference type="GO" id="GO:0043130">
    <property type="term" value="F:ubiquitin binding"/>
    <property type="evidence" value="ECO:0007669"/>
    <property type="project" value="EnsemblFungi"/>
</dbReference>
<accession>A0A0W0CNB8</accession>
<dbReference type="EMBL" id="LLZZ01000132">
    <property type="protein sequence ID" value="KTB01104.1"/>
    <property type="molecule type" value="Genomic_DNA"/>
</dbReference>
<dbReference type="InterPro" id="IPR031740">
    <property type="entry name" value="Cdc4_D"/>
</dbReference>
<feature type="compositionally biased region" description="Polar residues" evidence="4">
    <location>
        <begin position="104"/>
        <end position="121"/>
    </location>
</feature>
<feature type="repeat" description="WD" evidence="3">
    <location>
        <begin position="446"/>
        <end position="481"/>
    </location>
</feature>
<dbReference type="PANTHER" id="PTHR22847:SF637">
    <property type="entry name" value="WD REPEAT DOMAIN 5B"/>
    <property type="match status" value="1"/>
</dbReference>
<dbReference type="Pfam" id="PF16856">
    <property type="entry name" value="CDC4_D"/>
    <property type="match status" value="1"/>
</dbReference>
<dbReference type="Pfam" id="PF00400">
    <property type="entry name" value="WD40"/>
    <property type="match status" value="5"/>
</dbReference>
<keyword evidence="6" id="KW-0132">Cell division</keyword>
<evidence type="ECO:0000256" key="3">
    <source>
        <dbReference type="PROSITE-ProRule" id="PRU00221"/>
    </source>
</evidence>
<protein>
    <submittedName>
        <fullName evidence="6">Cell division control protein 4</fullName>
    </submittedName>
</protein>
<dbReference type="Gene3D" id="2.130.10.10">
    <property type="entry name" value="YVTN repeat-like/Quinoprotein amine dehydrogenase"/>
    <property type="match status" value="1"/>
</dbReference>
<dbReference type="GO" id="GO:0031146">
    <property type="term" value="P:SCF-dependent proteasomal ubiquitin-dependent protein catabolic process"/>
    <property type="evidence" value="ECO:0007669"/>
    <property type="project" value="EnsemblFungi"/>
</dbReference>
<comment type="caution">
    <text evidence="6">The sequence shown here is derived from an EMBL/GenBank/DDBJ whole genome shotgun (WGS) entry which is preliminary data.</text>
</comment>
<dbReference type="PROSITE" id="PS50181">
    <property type="entry name" value="FBOX"/>
    <property type="match status" value="1"/>
</dbReference>
<evidence type="ECO:0000313" key="7">
    <source>
        <dbReference type="EMBL" id="KTB12551.1"/>
    </source>
</evidence>
<dbReference type="Proteomes" id="UP000054886">
    <property type="component" value="Unassembled WGS sequence"/>
</dbReference>
<dbReference type="GO" id="GO:0016363">
    <property type="term" value="C:nuclear matrix"/>
    <property type="evidence" value="ECO:0007669"/>
    <property type="project" value="EnsemblFungi"/>
</dbReference>
<dbReference type="VEuPathDB" id="FungiDB:GWK60_L12617"/>
<dbReference type="Gene3D" id="1.20.1280.50">
    <property type="match status" value="1"/>
</dbReference>
<evidence type="ECO:0000259" key="5">
    <source>
        <dbReference type="PROSITE" id="PS50181"/>
    </source>
</evidence>
<dbReference type="InterPro" id="IPR036322">
    <property type="entry name" value="WD40_repeat_dom_sf"/>
</dbReference>
<dbReference type="SUPFAM" id="SSF81383">
    <property type="entry name" value="F-box domain"/>
    <property type="match status" value="1"/>
</dbReference>
<dbReference type="CDD" id="cd00200">
    <property type="entry name" value="WD40"/>
    <property type="match status" value="1"/>
</dbReference>
<dbReference type="SMART" id="SM00320">
    <property type="entry name" value="WD40"/>
    <property type="match status" value="7"/>
</dbReference>
<evidence type="ECO:0000313" key="6">
    <source>
        <dbReference type="EMBL" id="KTB01104.1"/>
    </source>
</evidence>
<proteinExistence type="predicted"/>
<dbReference type="PROSITE" id="PS50082">
    <property type="entry name" value="WD_REPEATS_2"/>
    <property type="match status" value="5"/>
</dbReference>
<dbReference type="GO" id="GO:0051321">
    <property type="term" value="P:meiotic cell cycle"/>
    <property type="evidence" value="ECO:0007669"/>
    <property type="project" value="EnsemblFungi"/>
</dbReference>
<dbReference type="GO" id="GO:0061630">
    <property type="term" value="F:ubiquitin protein ligase activity"/>
    <property type="evidence" value="ECO:0007669"/>
    <property type="project" value="EnsemblFungi"/>
</dbReference>
<feature type="repeat" description="WD" evidence="3">
    <location>
        <begin position="558"/>
        <end position="593"/>
    </location>
</feature>
<feature type="region of interest" description="Disordered" evidence="4">
    <location>
        <begin position="102"/>
        <end position="121"/>
    </location>
</feature>
<dbReference type="PROSITE" id="PS50294">
    <property type="entry name" value="WD_REPEATS_REGION"/>
    <property type="match status" value="4"/>
</dbReference>
<feature type="domain" description="F-box" evidence="5">
    <location>
        <begin position="258"/>
        <end position="305"/>
    </location>
</feature>
<feature type="repeat" description="WD" evidence="3">
    <location>
        <begin position="620"/>
        <end position="650"/>
    </location>
</feature>
<dbReference type="PROSITE" id="PS00678">
    <property type="entry name" value="WD_REPEATS_1"/>
    <property type="match status" value="3"/>
</dbReference>
<dbReference type="InterPro" id="IPR019775">
    <property type="entry name" value="WD40_repeat_CS"/>
</dbReference>
<dbReference type="GO" id="GO:0000086">
    <property type="term" value="P:G2/M transition of mitotic cell cycle"/>
    <property type="evidence" value="ECO:0007669"/>
    <property type="project" value="EnsemblFungi"/>
</dbReference>
<dbReference type="InterPro" id="IPR015943">
    <property type="entry name" value="WD40/YVTN_repeat-like_dom_sf"/>
</dbReference>
<dbReference type="AlphaFoldDB" id="A0A0W0CNB8"/>
<dbReference type="SUPFAM" id="SSF50978">
    <property type="entry name" value="WD40 repeat-like"/>
    <property type="match status" value="1"/>
</dbReference>
<dbReference type="InterPro" id="IPR001680">
    <property type="entry name" value="WD40_rpt"/>
</dbReference>
<organism evidence="6 8">
    <name type="scientific">Candida glabrata</name>
    <name type="common">Yeast</name>
    <name type="synonym">Torulopsis glabrata</name>
    <dbReference type="NCBI Taxonomy" id="5478"/>
    <lineage>
        <taxon>Eukaryota</taxon>
        <taxon>Fungi</taxon>
        <taxon>Dikarya</taxon>
        <taxon>Ascomycota</taxon>
        <taxon>Saccharomycotina</taxon>
        <taxon>Saccharomycetes</taxon>
        <taxon>Saccharomycetales</taxon>
        <taxon>Saccharomycetaceae</taxon>
        <taxon>Nakaseomyces</taxon>
    </lineage>
</organism>